<proteinExistence type="inferred from homology"/>
<dbReference type="PANTHER" id="PTHR11054">
    <property type="entry name" value="6-PHOSPHOGLUCONOLACTONASE"/>
    <property type="match status" value="1"/>
</dbReference>
<comment type="function">
    <text evidence="2 7">Hydrolysis of 6-phosphogluconolactone to 6-phosphogluconate.</text>
</comment>
<dbReference type="EMBL" id="CP018799">
    <property type="protein sequence ID" value="ATX80408.1"/>
    <property type="molecule type" value="Genomic_DNA"/>
</dbReference>
<dbReference type="GO" id="GO:0006098">
    <property type="term" value="P:pentose-phosphate shunt"/>
    <property type="evidence" value="ECO:0007669"/>
    <property type="project" value="UniProtKB-UniPathway"/>
</dbReference>
<dbReference type="PANTHER" id="PTHR11054:SF0">
    <property type="entry name" value="6-PHOSPHOGLUCONOLACTONASE"/>
    <property type="match status" value="1"/>
</dbReference>
<keyword evidence="10" id="KW-1185">Reference proteome</keyword>
<dbReference type="InterPro" id="IPR039104">
    <property type="entry name" value="6PGL"/>
</dbReference>
<comment type="similarity">
    <text evidence="4 7">Belongs to the glucosamine/galactosamine-6-phosphate isomerase family. 6-phosphogluconolactonase subfamily.</text>
</comment>
<comment type="pathway">
    <text evidence="3 7">Carbohydrate degradation; pentose phosphate pathway; D-ribulose 5-phosphate from D-glucose 6-phosphate (oxidative stage): step 2/3.</text>
</comment>
<organism evidence="9 10">
    <name type="scientific">Mariprofundus aestuarium</name>
    <dbReference type="NCBI Taxonomy" id="1921086"/>
    <lineage>
        <taxon>Bacteria</taxon>
        <taxon>Pseudomonadati</taxon>
        <taxon>Pseudomonadota</taxon>
        <taxon>Candidatius Mariprofundia</taxon>
        <taxon>Mariprofundales</taxon>
        <taxon>Mariprofundaceae</taxon>
        <taxon>Mariprofundus</taxon>
    </lineage>
</organism>
<dbReference type="UniPathway" id="UPA00115">
    <property type="reaction ID" value="UER00409"/>
</dbReference>
<dbReference type="GO" id="GO:0005975">
    <property type="term" value="P:carbohydrate metabolic process"/>
    <property type="evidence" value="ECO:0007669"/>
    <property type="project" value="UniProtKB-UniRule"/>
</dbReference>
<dbReference type="Pfam" id="PF01182">
    <property type="entry name" value="Glucosamine_iso"/>
    <property type="match status" value="1"/>
</dbReference>
<evidence type="ECO:0000256" key="2">
    <source>
        <dbReference type="ARBA" id="ARBA00002681"/>
    </source>
</evidence>
<protein>
    <recommendedName>
        <fullName evidence="6 7">6-phosphogluconolactonase</fullName>
        <shortName evidence="7">6PGL</shortName>
        <ecNumber evidence="5 7">3.1.1.31</ecNumber>
    </recommendedName>
</protein>
<keyword evidence="7 9" id="KW-0378">Hydrolase</keyword>
<dbReference type="AlphaFoldDB" id="A0A2K8KZH7"/>
<evidence type="ECO:0000256" key="1">
    <source>
        <dbReference type="ARBA" id="ARBA00000832"/>
    </source>
</evidence>
<feature type="domain" description="Glucosamine/galactosamine-6-phosphate isomerase" evidence="8">
    <location>
        <begin position="7"/>
        <end position="208"/>
    </location>
</feature>
<dbReference type="GO" id="GO:0017057">
    <property type="term" value="F:6-phosphogluconolactonase activity"/>
    <property type="evidence" value="ECO:0007669"/>
    <property type="project" value="UniProtKB-UniRule"/>
</dbReference>
<gene>
    <name evidence="7" type="primary">pgl</name>
    <name evidence="9" type="ORF">Ga0123461_2002</name>
</gene>
<dbReference type="EC" id="3.1.1.31" evidence="5 7"/>
<evidence type="ECO:0000313" key="9">
    <source>
        <dbReference type="EMBL" id="ATX80408.1"/>
    </source>
</evidence>
<dbReference type="Gene3D" id="3.40.50.1360">
    <property type="match status" value="1"/>
</dbReference>
<dbReference type="InterPro" id="IPR005900">
    <property type="entry name" value="6-phosphogluconolactonase_DevB"/>
</dbReference>
<evidence type="ECO:0000256" key="7">
    <source>
        <dbReference type="RuleBase" id="RU365095"/>
    </source>
</evidence>
<accession>A0A2K8KZH7</accession>
<sequence>MDIRKAPDPHALARQAAEYIAERIAAVLSQREHCHLALAGGNTPRALYALLRGMDLSWSRLHFWFSDERCLPAGDAQRNDTMVKEVLLAGLPLPQAQLHSITAELGPEAAAQQYTKELSHIERLDIVLLGLGEDGHTASLFPDNSALAMQNRAVPVHHAPKPPAQRVSLSLNCIREADERVVIAAGKEKREALARILAGEEVPAAMIGEAVWFVDEAAIAGLCGEAPTQCQQIRA</sequence>
<dbReference type="SUPFAM" id="SSF100950">
    <property type="entry name" value="NagB/RpiA/CoA transferase-like"/>
    <property type="match status" value="1"/>
</dbReference>
<name>A0A2K8KZH7_MARES</name>
<dbReference type="OrthoDB" id="9810967at2"/>
<evidence type="ECO:0000256" key="3">
    <source>
        <dbReference type="ARBA" id="ARBA00004961"/>
    </source>
</evidence>
<dbReference type="RefSeq" id="WP_100278179.1">
    <property type="nucleotide sequence ID" value="NZ_CP018799.1"/>
</dbReference>
<evidence type="ECO:0000256" key="4">
    <source>
        <dbReference type="ARBA" id="ARBA00010662"/>
    </source>
</evidence>
<evidence type="ECO:0000256" key="5">
    <source>
        <dbReference type="ARBA" id="ARBA00013198"/>
    </source>
</evidence>
<dbReference type="InterPro" id="IPR037171">
    <property type="entry name" value="NagB/RpiA_transferase-like"/>
</dbReference>
<evidence type="ECO:0000256" key="6">
    <source>
        <dbReference type="ARBA" id="ARBA00020337"/>
    </source>
</evidence>
<dbReference type="Proteomes" id="UP000231701">
    <property type="component" value="Chromosome"/>
</dbReference>
<evidence type="ECO:0000259" key="8">
    <source>
        <dbReference type="Pfam" id="PF01182"/>
    </source>
</evidence>
<evidence type="ECO:0000313" key="10">
    <source>
        <dbReference type="Proteomes" id="UP000231701"/>
    </source>
</evidence>
<dbReference type="InterPro" id="IPR006148">
    <property type="entry name" value="Glc/Gal-6P_isomerase"/>
</dbReference>
<reference evidence="9 10" key="1">
    <citation type="submission" date="2016-12" db="EMBL/GenBank/DDBJ databases">
        <title>Isolation and genomic insights into novel planktonic Zetaproteobacteria from stratified waters of the Chesapeake Bay.</title>
        <authorList>
            <person name="McAllister S.M."/>
            <person name="Kato S."/>
            <person name="Chan C.S."/>
            <person name="Chiu B.K."/>
            <person name="Field E.K."/>
        </authorList>
    </citation>
    <scope>NUCLEOTIDE SEQUENCE [LARGE SCALE GENOMIC DNA]</scope>
    <source>
        <strain evidence="9 10">CP-5</strain>
    </source>
</reference>
<comment type="catalytic activity">
    <reaction evidence="1 7">
        <text>6-phospho-D-glucono-1,5-lactone + H2O = 6-phospho-D-gluconate + H(+)</text>
        <dbReference type="Rhea" id="RHEA:12556"/>
        <dbReference type="ChEBI" id="CHEBI:15377"/>
        <dbReference type="ChEBI" id="CHEBI:15378"/>
        <dbReference type="ChEBI" id="CHEBI:57955"/>
        <dbReference type="ChEBI" id="CHEBI:58759"/>
        <dbReference type="EC" id="3.1.1.31"/>
    </reaction>
</comment>
<dbReference type="KEGG" id="maes:Ga0123461_2002"/>
<dbReference type="CDD" id="cd01400">
    <property type="entry name" value="6PGL"/>
    <property type="match status" value="1"/>
</dbReference>
<dbReference type="NCBIfam" id="TIGR01198">
    <property type="entry name" value="pgl"/>
    <property type="match status" value="1"/>
</dbReference>